<evidence type="ECO:0000313" key="3">
    <source>
        <dbReference type="Proteomes" id="UP000188388"/>
    </source>
</evidence>
<proteinExistence type="predicted"/>
<reference evidence="3" key="1">
    <citation type="submission" date="2017-01" db="EMBL/GenBank/DDBJ databases">
        <authorList>
            <person name="Brunel B."/>
        </authorList>
    </citation>
    <scope>NUCLEOTIDE SEQUENCE [LARGE SCALE GENOMIC DNA]</scope>
</reference>
<dbReference type="Proteomes" id="UP000188388">
    <property type="component" value="Unassembled WGS sequence"/>
</dbReference>
<accession>A0A1R3V797</accession>
<sequence length="148" mass="16747">MAGTGHCYPIGPLHGTEQGGDPRQNTVEKGVNIAPRRARNAPAHLWWIVQRNSVGRFRKLLTIDVQPQPAPAYTAAQRSTTARLAPDKNRVVANTALKQLSFRQSEDMYVITGFQHVIEIIDMSSRYQSANRPFRMVHIAAEKWFRCH</sequence>
<dbReference type="AlphaFoldDB" id="A0A1R3V797"/>
<gene>
    <name evidence="2" type="ORF">BQ8794_230086</name>
</gene>
<feature type="region of interest" description="Disordered" evidence="1">
    <location>
        <begin position="1"/>
        <end position="25"/>
    </location>
</feature>
<dbReference type="EMBL" id="FTPD01000016">
    <property type="protein sequence ID" value="SIT55776.1"/>
    <property type="molecule type" value="Genomic_DNA"/>
</dbReference>
<evidence type="ECO:0000256" key="1">
    <source>
        <dbReference type="SAM" id="MobiDB-lite"/>
    </source>
</evidence>
<protein>
    <submittedName>
        <fullName evidence="2">Uncharacterized protein</fullName>
    </submittedName>
</protein>
<name>A0A1R3V797_9HYPH</name>
<evidence type="ECO:0000313" key="2">
    <source>
        <dbReference type="EMBL" id="SIT55776.1"/>
    </source>
</evidence>
<dbReference type="STRING" id="1631249.BQ8794_230086"/>
<organism evidence="2 3">
    <name type="scientific">Mesorhizobium prunaredense</name>
    <dbReference type="NCBI Taxonomy" id="1631249"/>
    <lineage>
        <taxon>Bacteria</taxon>
        <taxon>Pseudomonadati</taxon>
        <taxon>Pseudomonadota</taxon>
        <taxon>Alphaproteobacteria</taxon>
        <taxon>Hyphomicrobiales</taxon>
        <taxon>Phyllobacteriaceae</taxon>
        <taxon>Mesorhizobium</taxon>
    </lineage>
</organism>
<keyword evidence="3" id="KW-1185">Reference proteome</keyword>